<dbReference type="Gene3D" id="3.40.250.10">
    <property type="entry name" value="Rhodanese-like domain"/>
    <property type="match status" value="2"/>
</dbReference>
<dbReference type="OrthoDB" id="9781034at2"/>
<dbReference type="AlphaFoldDB" id="A0A2T5JT62"/>
<keyword evidence="1" id="KW-0677">Repeat</keyword>
<feature type="domain" description="Rhodanese" evidence="3">
    <location>
        <begin position="190"/>
        <end position="301"/>
    </location>
</feature>
<keyword evidence="4" id="KW-0670">Pyruvate</keyword>
<dbReference type="SUPFAM" id="SSF52821">
    <property type="entry name" value="Rhodanese/Cell cycle control phosphatase"/>
    <property type="match status" value="2"/>
</dbReference>
<evidence type="ECO:0000313" key="5">
    <source>
        <dbReference type="Proteomes" id="UP000244060"/>
    </source>
</evidence>
<dbReference type="SMART" id="SM00450">
    <property type="entry name" value="RHOD"/>
    <property type="match status" value="2"/>
</dbReference>
<evidence type="ECO:0000313" key="4">
    <source>
        <dbReference type="EMBL" id="PTR13001.1"/>
    </source>
</evidence>
<reference evidence="4 5" key="1">
    <citation type="submission" date="2018-04" db="EMBL/GenBank/DDBJ databases">
        <title>Genomic Encyclopedia of Type Strains, Phase III (KMG-III): the genomes of soil and plant-associated and newly described type strains.</title>
        <authorList>
            <person name="Whitman W."/>
        </authorList>
    </citation>
    <scope>NUCLEOTIDE SEQUENCE [LARGE SCALE GENOMIC DNA]</scope>
    <source>
        <strain evidence="4 5">KA25</strain>
    </source>
</reference>
<keyword evidence="4" id="KW-0808">Transferase</keyword>
<name>A0A2T5JT62_9RHOB</name>
<feature type="signal peptide" evidence="2">
    <location>
        <begin position="1"/>
        <end position="32"/>
    </location>
</feature>
<comment type="caution">
    <text evidence="4">The sequence shown here is derived from an EMBL/GenBank/DDBJ whole genome shotgun (WGS) entry which is preliminary data.</text>
</comment>
<evidence type="ECO:0000256" key="2">
    <source>
        <dbReference type="SAM" id="SignalP"/>
    </source>
</evidence>
<dbReference type="PROSITE" id="PS50206">
    <property type="entry name" value="RHODANESE_3"/>
    <property type="match status" value="2"/>
</dbReference>
<dbReference type="Pfam" id="PF00581">
    <property type="entry name" value="Rhodanese"/>
    <property type="match status" value="1"/>
</dbReference>
<evidence type="ECO:0000256" key="1">
    <source>
        <dbReference type="ARBA" id="ARBA00022737"/>
    </source>
</evidence>
<accession>A0A2T5JT62</accession>
<keyword evidence="5" id="KW-1185">Reference proteome</keyword>
<dbReference type="InterPro" id="IPR051126">
    <property type="entry name" value="Thiosulfate_sulfurtransferase"/>
</dbReference>
<organism evidence="4 5">
    <name type="scientific">Cereibacter azotoformans</name>
    <dbReference type="NCBI Taxonomy" id="43057"/>
    <lineage>
        <taxon>Bacteria</taxon>
        <taxon>Pseudomonadati</taxon>
        <taxon>Pseudomonadota</taxon>
        <taxon>Alphaproteobacteria</taxon>
        <taxon>Rhodobacterales</taxon>
        <taxon>Paracoccaceae</taxon>
        <taxon>Cereibacter</taxon>
    </lineage>
</organism>
<feature type="domain" description="Rhodanese" evidence="3">
    <location>
        <begin position="51"/>
        <end position="162"/>
    </location>
</feature>
<evidence type="ECO:0000259" key="3">
    <source>
        <dbReference type="PROSITE" id="PS50206"/>
    </source>
</evidence>
<dbReference type="PANTHER" id="PTHR43855">
    <property type="entry name" value="THIOSULFATE SULFURTRANSFERASE"/>
    <property type="match status" value="1"/>
</dbReference>
<proteinExistence type="predicted"/>
<dbReference type="InterPro" id="IPR001763">
    <property type="entry name" value="Rhodanese-like_dom"/>
</dbReference>
<feature type="chain" id="PRO_5015767482" evidence="2">
    <location>
        <begin position="33"/>
        <end position="305"/>
    </location>
</feature>
<keyword evidence="2" id="KW-0732">Signal</keyword>
<dbReference type="InterPro" id="IPR036873">
    <property type="entry name" value="Rhodanese-like_dom_sf"/>
</dbReference>
<protein>
    <submittedName>
        <fullName evidence="4">Thiosulfate/3-mercaptopyruvate sulfurtransferase</fullName>
    </submittedName>
</protein>
<dbReference type="EMBL" id="QAOT01000023">
    <property type="protein sequence ID" value="PTR13001.1"/>
    <property type="molecule type" value="Genomic_DNA"/>
</dbReference>
<dbReference type="GO" id="GO:0016740">
    <property type="term" value="F:transferase activity"/>
    <property type="evidence" value="ECO:0007669"/>
    <property type="project" value="UniProtKB-KW"/>
</dbReference>
<gene>
    <name evidence="4" type="ORF">C8J28_12358</name>
</gene>
<dbReference type="CDD" id="cd01449">
    <property type="entry name" value="TST_Repeat_2"/>
    <property type="match status" value="1"/>
</dbReference>
<sequence length="305" mass="32318">MPNAISRPARRNFLLGVLAVAGLALGPLQGHATDADTARWIIGADQARALLADGALLVDARGADLKKAAPLEGAATVIWQDFTNADLPEKGRLLQDDAALTQKLQGIGLSQNVPAVVVADSVNGWGEDGRIVWTFRTLGHPQTLLVNGGISALLEGGPLELTSAKLPGDFTVSRIEAYEIRKEELRNLIGKDGVAVLDVREPREFAGKTPYGESRGGHVPGAKHLFYRDLLDENGHVLSGEALKARLADLGIDAGAQIVSYCTGGIRSGFVTAVLNDAGLKARNYAGSMWEWSAQDPADFPLVTD</sequence>
<dbReference type="PANTHER" id="PTHR43855:SF1">
    <property type="entry name" value="THIOSULFATE SULFURTRANSFERASE"/>
    <property type="match status" value="1"/>
</dbReference>
<dbReference type="Proteomes" id="UP000244060">
    <property type="component" value="Unassembled WGS sequence"/>
</dbReference>